<evidence type="ECO:0000256" key="5">
    <source>
        <dbReference type="ARBA" id="ARBA00022801"/>
    </source>
</evidence>
<dbReference type="Proteomes" id="UP000461585">
    <property type="component" value="Unassembled WGS sequence"/>
</dbReference>
<dbReference type="UniPathway" id="UPA00031">
    <property type="reaction ID" value="UER00013"/>
</dbReference>
<keyword evidence="6 8" id="KW-0368">Histidine biosynthesis</keyword>
<feature type="domain" description="PHP" evidence="9">
    <location>
        <begin position="11"/>
        <end position="200"/>
    </location>
</feature>
<evidence type="ECO:0000256" key="2">
    <source>
        <dbReference type="ARBA" id="ARBA00009152"/>
    </source>
</evidence>
<name>A0A7X5HVP6_9FIRM</name>
<comment type="pathway">
    <text evidence="1 8">Amino-acid biosynthesis; L-histidine biosynthesis; L-histidine from 5-phospho-alpha-D-ribose 1-diphosphate: step 8/9.</text>
</comment>
<dbReference type="EMBL" id="JAAEEH010000016">
    <property type="protein sequence ID" value="NDL67520.1"/>
    <property type="molecule type" value="Genomic_DNA"/>
</dbReference>
<evidence type="ECO:0000259" key="9">
    <source>
        <dbReference type="Pfam" id="PF02811"/>
    </source>
</evidence>
<evidence type="ECO:0000256" key="8">
    <source>
        <dbReference type="RuleBase" id="RU366003"/>
    </source>
</evidence>
<keyword evidence="4 8" id="KW-0028">Amino-acid biosynthesis</keyword>
<dbReference type="PANTHER" id="PTHR21039">
    <property type="entry name" value="HISTIDINOL PHOSPHATASE-RELATED"/>
    <property type="match status" value="1"/>
</dbReference>
<dbReference type="AlphaFoldDB" id="A0A7X5HVP6"/>
<dbReference type="NCBIfam" id="TIGR01856">
    <property type="entry name" value="hisJ_fam"/>
    <property type="match status" value="1"/>
</dbReference>
<evidence type="ECO:0000256" key="1">
    <source>
        <dbReference type="ARBA" id="ARBA00004970"/>
    </source>
</evidence>
<organism evidence="10 11">
    <name type="scientific">Anaerotalea alkaliphila</name>
    <dbReference type="NCBI Taxonomy" id="2662126"/>
    <lineage>
        <taxon>Bacteria</taxon>
        <taxon>Bacillati</taxon>
        <taxon>Bacillota</taxon>
        <taxon>Clostridia</taxon>
        <taxon>Eubacteriales</taxon>
        <taxon>Anaerotalea</taxon>
    </lineage>
</organism>
<comment type="caution">
    <text evidence="10">The sequence shown here is derived from an EMBL/GenBank/DDBJ whole genome shotgun (WGS) entry which is preliminary data.</text>
</comment>
<evidence type="ECO:0000256" key="7">
    <source>
        <dbReference type="ARBA" id="ARBA00049158"/>
    </source>
</evidence>
<protein>
    <recommendedName>
        <fullName evidence="3 8">Histidinol-phosphatase</fullName>
        <shortName evidence="8">HolPase</shortName>
        <ecNumber evidence="3 8">3.1.3.15</ecNumber>
    </recommendedName>
</protein>
<evidence type="ECO:0000256" key="4">
    <source>
        <dbReference type="ARBA" id="ARBA00022605"/>
    </source>
</evidence>
<reference evidence="10 11" key="1">
    <citation type="submission" date="2020-01" db="EMBL/GenBank/DDBJ databases">
        <title>Anaeroalcalibacter tamaniensis gen. nov., sp. nov., moderately halophilic strictly anaerobic fermenter bacterium from mud volcano of Taman peninsula.</title>
        <authorList>
            <person name="Frolova A."/>
            <person name="Merkel A.Y."/>
            <person name="Slobodkin A.I."/>
        </authorList>
    </citation>
    <scope>NUCLEOTIDE SEQUENCE [LARGE SCALE GENOMIC DNA]</scope>
    <source>
        <strain evidence="10 11">F-3ap</strain>
    </source>
</reference>
<dbReference type="SUPFAM" id="SSF89550">
    <property type="entry name" value="PHP domain-like"/>
    <property type="match status" value="1"/>
</dbReference>
<gene>
    <name evidence="10" type="ORF">GXN74_07155</name>
</gene>
<dbReference type="GO" id="GO:0000105">
    <property type="term" value="P:L-histidine biosynthetic process"/>
    <property type="evidence" value="ECO:0007669"/>
    <property type="project" value="UniProtKB-UniRule"/>
</dbReference>
<keyword evidence="5 8" id="KW-0378">Hydrolase</keyword>
<dbReference type="GO" id="GO:0004401">
    <property type="term" value="F:histidinol-phosphatase activity"/>
    <property type="evidence" value="ECO:0007669"/>
    <property type="project" value="UniProtKB-UniRule"/>
</dbReference>
<evidence type="ECO:0000256" key="6">
    <source>
        <dbReference type="ARBA" id="ARBA00023102"/>
    </source>
</evidence>
<dbReference type="RefSeq" id="WP_162370249.1">
    <property type="nucleotide sequence ID" value="NZ_JAAEEH010000016.1"/>
</dbReference>
<evidence type="ECO:0000256" key="3">
    <source>
        <dbReference type="ARBA" id="ARBA00013085"/>
    </source>
</evidence>
<comment type="catalytic activity">
    <reaction evidence="7 8">
        <text>L-histidinol phosphate + H2O = L-histidinol + phosphate</text>
        <dbReference type="Rhea" id="RHEA:14465"/>
        <dbReference type="ChEBI" id="CHEBI:15377"/>
        <dbReference type="ChEBI" id="CHEBI:43474"/>
        <dbReference type="ChEBI" id="CHEBI:57699"/>
        <dbReference type="ChEBI" id="CHEBI:57980"/>
        <dbReference type="EC" id="3.1.3.15"/>
    </reaction>
</comment>
<keyword evidence="11" id="KW-1185">Reference proteome</keyword>
<dbReference type="GO" id="GO:0005737">
    <property type="term" value="C:cytoplasm"/>
    <property type="evidence" value="ECO:0007669"/>
    <property type="project" value="TreeGrafter"/>
</dbReference>
<dbReference type="Gene3D" id="3.20.20.140">
    <property type="entry name" value="Metal-dependent hydrolases"/>
    <property type="match status" value="1"/>
</dbReference>
<dbReference type="InterPro" id="IPR004013">
    <property type="entry name" value="PHP_dom"/>
</dbReference>
<sequence length="287" mass="32749">MNPTGPFKRIDYHIHSEHSPDGFESLAAICRAAEEKGFHEIAITDHVDFYRGEPPREKYGQEYVRKYVEKVERFKETYEGPVAMRLGVELGQPHEDLEGMKRILDQGPFDFVIASLHGVDDIDYSERRYDASNIDALTRRYFESMYGMVAKADYDVVGHMDYIRRYIWRSGQDVDVMKYEPEIRDVLKEIIRRGKGIEINGSAGGQREKATFPCKEIVRLFVELGGSKITFGSDAHRAIHIGNGFETAREIAEELGLKGFARYEKRRCLSGVGGQAEPGGDDTYGRY</sequence>
<comment type="similarity">
    <text evidence="2 8">Belongs to the PHP hydrolase family. HisK subfamily.</text>
</comment>
<dbReference type="PANTHER" id="PTHR21039:SF0">
    <property type="entry name" value="HISTIDINOL-PHOSPHATASE"/>
    <property type="match status" value="1"/>
</dbReference>
<proteinExistence type="inferred from homology"/>
<evidence type="ECO:0000313" key="11">
    <source>
        <dbReference type="Proteomes" id="UP000461585"/>
    </source>
</evidence>
<dbReference type="InterPro" id="IPR010140">
    <property type="entry name" value="Histidinol_P_phosphatase_HisJ"/>
</dbReference>
<dbReference type="InterPro" id="IPR016195">
    <property type="entry name" value="Pol/histidinol_Pase-like"/>
</dbReference>
<accession>A0A7X5HVP6</accession>
<dbReference type="Pfam" id="PF02811">
    <property type="entry name" value="PHP"/>
    <property type="match status" value="1"/>
</dbReference>
<evidence type="ECO:0000313" key="10">
    <source>
        <dbReference type="EMBL" id="NDL67520.1"/>
    </source>
</evidence>
<dbReference type="EC" id="3.1.3.15" evidence="3 8"/>